<dbReference type="Proteomes" id="UP000620633">
    <property type="component" value="Unassembled WGS sequence"/>
</dbReference>
<keyword evidence="1" id="KW-1133">Transmembrane helix</keyword>
<evidence type="ECO:0000313" key="3">
    <source>
        <dbReference type="Proteomes" id="UP000620633"/>
    </source>
</evidence>
<proteinExistence type="predicted"/>
<accession>A0ABQ2SY46</accession>
<keyword evidence="3" id="KW-1185">Reference proteome</keyword>
<comment type="caution">
    <text evidence="2">The sequence shown here is derived from an EMBL/GenBank/DDBJ whole genome shotgun (WGS) entry which is preliminary data.</text>
</comment>
<protein>
    <recommendedName>
        <fullName evidence="4">Lipoprotein</fullName>
    </recommendedName>
</protein>
<evidence type="ECO:0000256" key="1">
    <source>
        <dbReference type="SAM" id="Phobius"/>
    </source>
</evidence>
<evidence type="ECO:0008006" key="4">
    <source>
        <dbReference type="Google" id="ProtNLM"/>
    </source>
</evidence>
<keyword evidence="1" id="KW-0812">Transmembrane</keyword>
<evidence type="ECO:0000313" key="2">
    <source>
        <dbReference type="EMBL" id="GGS43540.1"/>
    </source>
</evidence>
<feature type="transmembrane region" description="Helical" evidence="1">
    <location>
        <begin position="12"/>
        <end position="29"/>
    </location>
</feature>
<organism evidence="2 3">
    <name type="scientific">Deinococcus knuensis</name>
    <dbReference type="NCBI Taxonomy" id="1837380"/>
    <lineage>
        <taxon>Bacteria</taxon>
        <taxon>Thermotogati</taxon>
        <taxon>Deinococcota</taxon>
        <taxon>Deinococci</taxon>
        <taxon>Deinococcales</taxon>
        <taxon>Deinococcaceae</taxon>
        <taxon>Deinococcus</taxon>
    </lineage>
</organism>
<dbReference type="EMBL" id="BMQO01000038">
    <property type="protein sequence ID" value="GGS43540.1"/>
    <property type="molecule type" value="Genomic_DNA"/>
</dbReference>
<reference evidence="3" key="1">
    <citation type="journal article" date="2019" name="Int. J. Syst. Evol. Microbiol.">
        <title>The Global Catalogue of Microorganisms (GCM) 10K type strain sequencing project: providing services to taxonomists for standard genome sequencing and annotation.</title>
        <authorList>
            <consortium name="The Broad Institute Genomics Platform"/>
            <consortium name="The Broad Institute Genome Sequencing Center for Infectious Disease"/>
            <person name="Wu L."/>
            <person name="Ma J."/>
        </authorList>
    </citation>
    <scope>NUCLEOTIDE SEQUENCE [LARGE SCALE GENOMIC DNA]</scope>
    <source>
        <strain evidence="3">JCM 31406</strain>
    </source>
</reference>
<keyword evidence="1" id="KW-0472">Membrane</keyword>
<gene>
    <name evidence="2" type="ORF">GCM10008961_38200</name>
</gene>
<sequence length="156" mass="16918">MEGTGASGRAAVRWGAVVLTLLLTACWQGKPMGKEWTMQELMSLATDTLMATGSVEQIACAGTAKRGLETCFAVNGSVGSFRKAVDDVFTDRLHRLGDWEFHGENGAVTYETRAGKPLQVGLVYSPNDEFRSFREELPEGADGVLYVIVEPAPFQN</sequence>
<name>A0ABQ2SY46_9DEIO</name>